<organism evidence="2 3">
    <name type="scientific">candidate division WOR_3 bacterium SM23_42</name>
    <dbReference type="NCBI Taxonomy" id="1703779"/>
    <lineage>
        <taxon>Bacteria</taxon>
        <taxon>Bacteria division WOR-3</taxon>
    </lineage>
</organism>
<reference evidence="2 3" key="1">
    <citation type="journal article" date="2015" name="Microbiome">
        <title>Genomic resolution of linkages in carbon, nitrogen, and sulfur cycling among widespread estuary sediment bacteria.</title>
        <authorList>
            <person name="Baker B.J."/>
            <person name="Lazar C.S."/>
            <person name="Teske A.P."/>
            <person name="Dick G.J."/>
        </authorList>
    </citation>
    <scope>NUCLEOTIDE SEQUENCE [LARGE SCALE GENOMIC DNA]</scope>
    <source>
        <strain evidence="2">SM23_42</strain>
    </source>
</reference>
<evidence type="ECO:0000313" key="3">
    <source>
        <dbReference type="Proteomes" id="UP000051373"/>
    </source>
</evidence>
<dbReference type="Proteomes" id="UP000051373">
    <property type="component" value="Unassembled WGS sequence"/>
</dbReference>
<dbReference type="SUPFAM" id="SSF69304">
    <property type="entry name" value="Tricorn protease N-terminal domain"/>
    <property type="match status" value="1"/>
</dbReference>
<dbReference type="AlphaFoldDB" id="A0A0S8FV23"/>
<dbReference type="Gene3D" id="2.60.40.4070">
    <property type="match status" value="1"/>
</dbReference>
<dbReference type="STRING" id="1703779.AMJ83_07060"/>
<dbReference type="PANTHER" id="PTHR42754:SF1">
    <property type="entry name" value="LIPOPROTEIN"/>
    <property type="match status" value="1"/>
</dbReference>
<dbReference type="EMBL" id="LJUJ01000013">
    <property type="protein sequence ID" value="KPK63420.1"/>
    <property type="molecule type" value="Genomic_DNA"/>
</dbReference>
<evidence type="ECO:0008006" key="4">
    <source>
        <dbReference type="Google" id="ProtNLM"/>
    </source>
</evidence>
<dbReference type="PANTHER" id="PTHR42754">
    <property type="entry name" value="ENDOGLUCANASE"/>
    <property type="match status" value="1"/>
</dbReference>
<sequence>MPYLFYRITVFALLPALFIAQIPDTAWTKTYGGPLDDFGMSLQQTSDSGYIICGWTESFGSGNVDVYLIKTNANGDTVWTQTYGGPQEDGGNWVEQISDNGYIMAGHTYSYGAGMFDVYLIKTDSLGAVQWTKTYGGYLYDQAWCIKETPGGGYIVAGFTGISDPLFDFWLLRIDDNGDTLWTKIFGTTLVEWCNSVCVTPDSGYILAGYTGYFGNYNVYLVKTDKNGNTQWTKTYGGYNDDYAWSAIPTSDNGYVAVGWTESFGAGDTDVYFIKMDENGDTLWTKTYGGPLEDKALSVREIPDVGYIIFGSTFSYGMGGADFYLIKTDLDGSTLWTKTIGGPNWDRAHIGHLTPDEGYVIAGFTSSFGTGGTDVWLVKTQPDVGIMEYESPHAPQIVLQVSPNPFTHSTDIRYQTSDIGQNDTRGSKGGMPEHQQPVLRIYNAVGQLVKSFSLPTTHCLLPTVISWSGIDDANRRLPSGVYFLSLHAGSNFVRKKVILMR</sequence>
<feature type="signal peptide" evidence="1">
    <location>
        <begin position="1"/>
        <end position="22"/>
    </location>
</feature>
<evidence type="ECO:0000256" key="1">
    <source>
        <dbReference type="SAM" id="SignalP"/>
    </source>
</evidence>
<keyword evidence="1" id="KW-0732">Signal</keyword>
<proteinExistence type="predicted"/>
<accession>A0A0S8FV23</accession>
<name>A0A0S8FV23_UNCW3</name>
<feature type="chain" id="PRO_5006646477" description="Secretion system C-terminal sorting domain-containing protein" evidence="1">
    <location>
        <begin position="23"/>
        <end position="501"/>
    </location>
</feature>
<comment type="caution">
    <text evidence="2">The sequence shown here is derived from an EMBL/GenBank/DDBJ whole genome shotgun (WGS) entry which is preliminary data.</text>
</comment>
<protein>
    <recommendedName>
        <fullName evidence="4">Secretion system C-terminal sorting domain-containing protein</fullName>
    </recommendedName>
</protein>
<evidence type="ECO:0000313" key="2">
    <source>
        <dbReference type="EMBL" id="KPK63420.1"/>
    </source>
</evidence>
<gene>
    <name evidence="2" type="ORF">AMJ83_07060</name>
</gene>